<organism evidence="8 9">
    <name type="scientific">Hyaloscypha hepaticicola</name>
    <dbReference type="NCBI Taxonomy" id="2082293"/>
    <lineage>
        <taxon>Eukaryota</taxon>
        <taxon>Fungi</taxon>
        <taxon>Dikarya</taxon>
        <taxon>Ascomycota</taxon>
        <taxon>Pezizomycotina</taxon>
        <taxon>Leotiomycetes</taxon>
        <taxon>Helotiales</taxon>
        <taxon>Hyaloscyphaceae</taxon>
        <taxon>Hyaloscypha</taxon>
    </lineage>
</organism>
<evidence type="ECO:0000256" key="6">
    <source>
        <dbReference type="SAM" id="Phobius"/>
    </source>
</evidence>
<reference evidence="8 9" key="1">
    <citation type="submission" date="2016-05" db="EMBL/GenBank/DDBJ databases">
        <title>A degradative enzymes factory behind the ericoid mycorrhizal symbiosis.</title>
        <authorList>
            <consortium name="DOE Joint Genome Institute"/>
            <person name="Martino E."/>
            <person name="Morin E."/>
            <person name="Grelet G."/>
            <person name="Kuo A."/>
            <person name="Kohler A."/>
            <person name="Daghino S."/>
            <person name="Barry K."/>
            <person name="Choi C."/>
            <person name="Cichocki N."/>
            <person name="Clum A."/>
            <person name="Copeland A."/>
            <person name="Hainaut M."/>
            <person name="Haridas S."/>
            <person name="Labutti K."/>
            <person name="Lindquist E."/>
            <person name="Lipzen A."/>
            <person name="Khouja H.-R."/>
            <person name="Murat C."/>
            <person name="Ohm R."/>
            <person name="Olson A."/>
            <person name="Spatafora J."/>
            <person name="Veneault-Fourrey C."/>
            <person name="Henrissat B."/>
            <person name="Grigoriev I."/>
            <person name="Martin F."/>
            <person name="Perotto S."/>
        </authorList>
    </citation>
    <scope>NUCLEOTIDE SEQUENCE [LARGE SCALE GENOMIC DNA]</scope>
    <source>
        <strain evidence="8 9">UAMH 7357</strain>
    </source>
</reference>
<sequence>MQIAASGETRWPTILAVLLVGCGLSTTAIILRLITRFAIIRTAGPDDYIIGVAQVFAIGAGVAIGLEGRYGMGKHIWVVPPENVVPYFQSLYASILTYNFALILVKISILLQCRRIFPTPGMQRATTIGLVIICAWGFIVIMMYSMLCVPIESLWDGSVPGHCLSLLPAYYAPACINIATDFGTWVLPLPIIRSLTLPIRQKVMLMLIFGLGFFTCIISLVRLSALKTATDIADPTWNNTDAATWSYLELSMAILAACLPTLRPLAAKLMPGFVSISTEQTHPNSNGWIRHGKAQHSAWVSSKFSRTSKGRGTVSSGAESTENLHDSMYNLQTLPSHKITVEREYFVRTARAI</sequence>
<keyword evidence="3 6" id="KW-1133">Transmembrane helix</keyword>
<evidence type="ECO:0000256" key="2">
    <source>
        <dbReference type="ARBA" id="ARBA00022692"/>
    </source>
</evidence>
<dbReference type="Pfam" id="PF20684">
    <property type="entry name" value="Fung_rhodopsin"/>
    <property type="match status" value="1"/>
</dbReference>
<dbReference type="InterPro" id="IPR049326">
    <property type="entry name" value="Rhodopsin_dom_fungi"/>
</dbReference>
<name>A0A2J6PH47_9HELO</name>
<keyword evidence="4 6" id="KW-0472">Membrane</keyword>
<dbReference type="InterPro" id="IPR052337">
    <property type="entry name" value="SAT4-like"/>
</dbReference>
<dbReference type="AlphaFoldDB" id="A0A2J6PH47"/>
<feature type="transmembrane region" description="Helical" evidence="6">
    <location>
        <begin position="167"/>
        <end position="191"/>
    </location>
</feature>
<feature type="transmembrane region" description="Helical" evidence="6">
    <location>
        <begin position="203"/>
        <end position="225"/>
    </location>
</feature>
<dbReference type="STRING" id="1745343.A0A2J6PH47"/>
<feature type="transmembrane region" description="Helical" evidence="6">
    <location>
        <begin position="14"/>
        <end position="35"/>
    </location>
</feature>
<feature type="transmembrane region" description="Helical" evidence="6">
    <location>
        <begin position="86"/>
        <end position="105"/>
    </location>
</feature>
<feature type="transmembrane region" description="Helical" evidence="6">
    <location>
        <begin position="125"/>
        <end position="147"/>
    </location>
</feature>
<dbReference type="EMBL" id="KZ613533">
    <property type="protein sequence ID" value="PMD13289.1"/>
    <property type="molecule type" value="Genomic_DNA"/>
</dbReference>
<protein>
    <recommendedName>
        <fullName evidence="7">Rhodopsin domain-containing protein</fullName>
    </recommendedName>
</protein>
<proteinExistence type="inferred from homology"/>
<keyword evidence="2 6" id="KW-0812">Transmembrane</keyword>
<dbReference type="PANTHER" id="PTHR33048:SF47">
    <property type="entry name" value="INTEGRAL MEMBRANE PROTEIN-RELATED"/>
    <property type="match status" value="1"/>
</dbReference>
<evidence type="ECO:0000313" key="8">
    <source>
        <dbReference type="EMBL" id="PMD13289.1"/>
    </source>
</evidence>
<evidence type="ECO:0000256" key="5">
    <source>
        <dbReference type="ARBA" id="ARBA00038359"/>
    </source>
</evidence>
<evidence type="ECO:0000256" key="4">
    <source>
        <dbReference type="ARBA" id="ARBA00023136"/>
    </source>
</evidence>
<evidence type="ECO:0000256" key="1">
    <source>
        <dbReference type="ARBA" id="ARBA00004141"/>
    </source>
</evidence>
<dbReference type="PANTHER" id="PTHR33048">
    <property type="entry name" value="PTH11-LIKE INTEGRAL MEMBRANE PROTEIN (AFU_ORTHOLOGUE AFUA_5G11245)"/>
    <property type="match status" value="1"/>
</dbReference>
<dbReference type="GO" id="GO:0016020">
    <property type="term" value="C:membrane"/>
    <property type="evidence" value="ECO:0007669"/>
    <property type="project" value="UniProtKB-SubCell"/>
</dbReference>
<feature type="transmembrane region" description="Helical" evidence="6">
    <location>
        <begin position="47"/>
        <end position="66"/>
    </location>
</feature>
<evidence type="ECO:0000259" key="7">
    <source>
        <dbReference type="Pfam" id="PF20684"/>
    </source>
</evidence>
<dbReference type="OrthoDB" id="5401779at2759"/>
<evidence type="ECO:0000313" key="9">
    <source>
        <dbReference type="Proteomes" id="UP000235672"/>
    </source>
</evidence>
<evidence type="ECO:0000256" key="3">
    <source>
        <dbReference type="ARBA" id="ARBA00022989"/>
    </source>
</evidence>
<feature type="transmembrane region" description="Helical" evidence="6">
    <location>
        <begin position="245"/>
        <end position="262"/>
    </location>
</feature>
<dbReference type="Proteomes" id="UP000235672">
    <property type="component" value="Unassembled WGS sequence"/>
</dbReference>
<gene>
    <name evidence="8" type="ORF">NA56DRAFT_637996</name>
</gene>
<accession>A0A2J6PH47</accession>
<feature type="domain" description="Rhodopsin" evidence="7">
    <location>
        <begin position="31"/>
        <end position="267"/>
    </location>
</feature>
<comment type="similarity">
    <text evidence="5">Belongs to the SAT4 family.</text>
</comment>
<comment type="subcellular location">
    <subcellularLocation>
        <location evidence="1">Membrane</location>
        <topology evidence="1">Multi-pass membrane protein</topology>
    </subcellularLocation>
</comment>
<keyword evidence="9" id="KW-1185">Reference proteome</keyword>